<reference evidence="3 4" key="1">
    <citation type="submission" date="2014-07" db="EMBL/GenBank/DDBJ databases">
        <title>Whole Genome Sequence of the Amycolatopsis methanolica 239.</title>
        <authorList>
            <person name="Tang B."/>
        </authorList>
    </citation>
    <scope>NUCLEOTIDE SEQUENCE [LARGE SCALE GENOMIC DNA]</scope>
    <source>
        <strain evidence="3 4">239</strain>
    </source>
</reference>
<evidence type="ECO:0000313" key="3">
    <source>
        <dbReference type="EMBL" id="AIJ26915.1"/>
    </source>
</evidence>
<organism evidence="3 4">
    <name type="scientific">Amycolatopsis methanolica 239</name>
    <dbReference type="NCBI Taxonomy" id="1068978"/>
    <lineage>
        <taxon>Bacteria</taxon>
        <taxon>Bacillati</taxon>
        <taxon>Actinomycetota</taxon>
        <taxon>Actinomycetes</taxon>
        <taxon>Pseudonocardiales</taxon>
        <taxon>Pseudonocardiaceae</taxon>
        <taxon>Amycolatopsis</taxon>
        <taxon>Amycolatopsis methanolica group</taxon>
    </lineage>
</organism>
<dbReference type="HOGENOM" id="CLU_071003_3_0_11"/>
<dbReference type="EMBL" id="CP009110">
    <property type="protein sequence ID" value="AIJ26915.1"/>
    <property type="molecule type" value="Genomic_DNA"/>
</dbReference>
<dbReference type="PANTHER" id="PTHR34406:SF1">
    <property type="entry name" value="PROTEIN YCEI"/>
    <property type="match status" value="1"/>
</dbReference>
<dbReference type="KEGG" id="amq:AMETH_6823"/>
<sequence length="273" mass="28631">MSGLRAQIRTAEGWAVANAVLTVTDMSGQQVARAVADATGAVVTPPLPVGVYTAVLTAAGYAPVARTAQIGSDGSGSLGDLVVTPVAGAVELPPAGPWTIDPVHSSAVATARHLGIASIKARFSDISGRIEIGRPAEQSRVEAEIKAASIDTGIKMRDDHLRSPEFLDVESYPVIGFVSTGMRQRGADTWTLAGELTLHGERKPIELDLTYGGYGPDPWGGVRVAFHAETQLHRNDFAINYNAMVRAGVAAIGSNIKIELDIEAVQGESLPQM</sequence>
<dbReference type="eggNOG" id="COG2353">
    <property type="taxonomic scope" value="Bacteria"/>
</dbReference>
<dbReference type="Gene3D" id="2.40.128.110">
    <property type="entry name" value="Lipid/polyisoprenoid-binding, YceI-like"/>
    <property type="match status" value="1"/>
</dbReference>
<proteinExistence type="inferred from homology"/>
<dbReference type="InterPro" id="IPR036761">
    <property type="entry name" value="TTHA0802/YceI-like_sf"/>
</dbReference>
<comment type="similarity">
    <text evidence="1">Belongs to the UPF0312 family.</text>
</comment>
<evidence type="ECO:0000313" key="4">
    <source>
        <dbReference type="Proteomes" id="UP000062973"/>
    </source>
</evidence>
<dbReference type="OrthoDB" id="9811006at2"/>
<dbReference type="SUPFAM" id="SSF49478">
    <property type="entry name" value="Cna protein B-type domain"/>
    <property type="match status" value="1"/>
</dbReference>
<dbReference type="PATRIC" id="fig|1068978.7.peg.7330"/>
<protein>
    <recommendedName>
        <fullName evidence="2">Lipid/polyisoprenoid-binding YceI-like domain-containing protein</fullName>
    </recommendedName>
</protein>
<dbReference type="SMART" id="SM00867">
    <property type="entry name" value="YceI"/>
    <property type="match status" value="1"/>
</dbReference>
<evidence type="ECO:0000259" key="2">
    <source>
        <dbReference type="SMART" id="SM00867"/>
    </source>
</evidence>
<keyword evidence="4" id="KW-1185">Reference proteome</keyword>
<name>A0A076N7N5_AMYME</name>
<evidence type="ECO:0000256" key="1">
    <source>
        <dbReference type="ARBA" id="ARBA00008812"/>
    </source>
</evidence>
<dbReference type="PANTHER" id="PTHR34406">
    <property type="entry name" value="PROTEIN YCEI"/>
    <property type="match status" value="1"/>
</dbReference>
<dbReference type="AlphaFoldDB" id="A0A076N7N5"/>
<dbReference type="Pfam" id="PF04264">
    <property type="entry name" value="YceI"/>
    <property type="match status" value="1"/>
</dbReference>
<dbReference type="Proteomes" id="UP000062973">
    <property type="component" value="Chromosome"/>
</dbReference>
<gene>
    <name evidence="3" type="ORF">AMETH_6823</name>
</gene>
<accession>A0A076N7N5</accession>
<dbReference type="InterPro" id="IPR007372">
    <property type="entry name" value="Lipid/polyisoprenoid-bd_YceI"/>
</dbReference>
<dbReference type="SUPFAM" id="SSF101874">
    <property type="entry name" value="YceI-like"/>
    <property type="match status" value="1"/>
</dbReference>
<dbReference type="RefSeq" id="WP_017985691.1">
    <property type="nucleotide sequence ID" value="NZ_AQUL01000001.1"/>
</dbReference>
<dbReference type="STRING" id="1068978.AMETH_6823"/>
<feature type="domain" description="Lipid/polyisoprenoid-binding YceI-like" evidence="2">
    <location>
        <begin position="97"/>
        <end position="265"/>
    </location>
</feature>